<sequence>MLKTIAVCLLLGMVSAQFGALPPQSVSPPPLPDNLQALVDQILALSEDEQQQLMVALVSVLSDNHYLLRISNNNNRHHSRVSHNYHLGGSDSHHLGGSDNHHQGGSDNHHLGGSDSHHVGASSLATLALLGEEDPEDALSKHLAIGPNAAIHRKMTDKKREVLKREFNRNQRHPSL</sequence>
<dbReference type="EMBL" id="JACVVK020000289">
    <property type="protein sequence ID" value="KAK7480049.1"/>
    <property type="molecule type" value="Genomic_DNA"/>
</dbReference>
<evidence type="ECO:0000256" key="2">
    <source>
        <dbReference type="SAM" id="SignalP"/>
    </source>
</evidence>
<feature type="non-terminal residue" evidence="3">
    <location>
        <position position="176"/>
    </location>
</feature>
<name>A0ABD0JYH4_9CAEN</name>
<keyword evidence="4" id="KW-1185">Reference proteome</keyword>
<evidence type="ECO:0000313" key="3">
    <source>
        <dbReference type="EMBL" id="KAK7480049.1"/>
    </source>
</evidence>
<gene>
    <name evidence="3" type="ORF">BaRGS_00028686</name>
</gene>
<proteinExistence type="predicted"/>
<protein>
    <submittedName>
        <fullName evidence="3">Uncharacterized protein</fullName>
    </submittedName>
</protein>
<keyword evidence="2" id="KW-0732">Signal</keyword>
<dbReference type="Proteomes" id="UP001519460">
    <property type="component" value="Unassembled WGS sequence"/>
</dbReference>
<accession>A0ABD0JYH4</accession>
<dbReference type="AlphaFoldDB" id="A0ABD0JYH4"/>
<evidence type="ECO:0000313" key="4">
    <source>
        <dbReference type="Proteomes" id="UP001519460"/>
    </source>
</evidence>
<feature type="signal peptide" evidence="2">
    <location>
        <begin position="1"/>
        <end position="16"/>
    </location>
</feature>
<feature type="chain" id="PRO_5044762023" evidence="2">
    <location>
        <begin position="17"/>
        <end position="176"/>
    </location>
</feature>
<reference evidence="3 4" key="1">
    <citation type="journal article" date="2023" name="Sci. Data">
        <title>Genome assembly of the Korean intertidal mud-creeper Batillaria attramentaria.</title>
        <authorList>
            <person name="Patra A.K."/>
            <person name="Ho P.T."/>
            <person name="Jun S."/>
            <person name="Lee S.J."/>
            <person name="Kim Y."/>
            <person name="Won Y.J."/>
        </authorList>
    </citation>
    <scope>NUCLEOTIDE SEQUENCE [LARGE SCALE GENOMIC DNA]</scope>
    <source>
        <strain evidence="3">Wonlab-2016</strain>
    </source>
</reference>
<feature type="compositionally biased region" description="Basic and acidic residues" evidence="1">
    <location>
        <begin position="91"/>
        <end position="118"/>
    </location>
</feature>
<feature type="region of interest" description="Disordered" evidence="1">
    <location>
        <begin position="78"/>
        <end position="118"/>
    </location>
</feature>
<evidence type="ECO:0000256" key="1">
    <source>
        <dbReference type="SAM" id="MobiDB-lite"/>
    </source>
</evidence>
<comment type="caution">
    <text evidence="3">The sequence shown here is derived from an EMBL/GenBank/DDBJ whole genome shotgun (WGS) entry which is preliminary data.</text>
</comment>
<organism evidence="3 4">
    <name type="scientific">Batillaria attramentaria</name>
    <dbReference type="NCBI Taxonomy" id="370345"/>
    <lineage>
        <taxon>Eukaryota</taxon>
        <taxon>Metazoa</taxon>
        <taxon>Spiralia</taxon>
        <taxon>Lophotrochozoa</taxon>
        <taxon>Mollusca</taxon>
        <taxon>Gastropoda</taxon>
        <taxon>Caenogastropoda</taxon>
        <taxon>Sorbeoconcha</taxon>
        <taxon>Cerithioidea</taxon>
        <taxon>Batillariidae</taxon>
        <taxon>Batillaria</taxon>
    </lineage>
</organism>